<feature type="transmembrane region" description="Helical" evidence="1">
    <location>
        <begin position="7"/>
        <end position="27"/>
    </location>
</feature>
<dbReference type="RefSeq" id="WP_247993672.1">
    <property type="nucleotide sequence ID" value="NZ_CP096019.1"/>
</dbReference>
<protein>
    <recommendedName>
        <fullName evidence="4">Glycosyltransferase RgtA/B/C/D-like domain-containing protein</fullName>
    </recommendedName>
</protein>
<feature type="transmembrane region" description="Helical" evidence="1">
    <location>
        <begin position="63"/>
        <end position="81"/>
    </location>
</feature>
<proteinExistence type="predicted"/>
<feature type="transmembrane region" description="Helical" evidence="1">
    <location>
        <begin position="146"/>
        <end position="163"/>
    </location>
</feature>
<evidence type="ECO:0000256" key="1">
    <source>
        <dbReference type="SAM" id="Phobius"/>
    </source>
</evidence>
<dbReference type="AlphaFoldDB" id="A0A8U0A1Q6"/>
<gene>
    <name evidence="2" type="ORF">MW046_00780</name>
</gene>
<dbReference type="EMBL" id="CP096019">
    <property type="protein sequence ID" value="UPM43002.1"/>
    <property type="molecule type" value="Genomic_DNA"/>
</dbReference>
<keyword evidence="3" id="KW-1185">Reference proteome</keyword>
<dbReference type="GeneID" id="71926537"/>
<name>A0A8U0A1Q6_9EURY</name>
<feature type="transmembrane region" description="Helical" evidence="1">
    <location>
        <begin position="210"/>
        <end position="229"/>
    </location>
</feature>
<dbReference type="Proteomes" id="UP000831768">
    <property type="component" value="Chromosome"/>
</dbReference>
<feature type="transmembrane region" description="Helical" evidence="1">
    <location>
        <begin position="120"/>
        <end position="139"/>
    </location>
</feature>
<dbReference type="KEGG" id="haad:MW046_00780"/>
<keyword evidence="1" id="KW-0472">Membrane</keyword>
<accession>A0A8U0A1Q6</accession>
<evidence type="ECO:0008006" key="4">
    <source>
        <dbReference type="Google" id="ProtNLM"/>
    </source>
</evidence>
<evidence type="ECO:0000313" key="2">
    <source>
        <dbReference type="EMBL" id="UPM43002.1"/>
    </source>
</evidence>
<feature type="transmembrane region" description="Helical" evidence="1">
    <location>
        <begin position="305"/>
        <end position="326"/>
    </location>
</feature>
<evidence type="ECO:0000313" key="3">
    <source>
        <dbReference type="Proteomes" id="UP000831768"/>
    </source>
</evidence>
<keyword evidence="1" id="KW-1133">Transmembrane helix</keyword>
<keyword evidence="1" id="KW-0812">Transmembrane</keyword>
<feature type="transmembrane region" description="Helical" evidence="1">
    <location>
        <begin position="175"/>
        <end position="203"/>
    </location>
</feature>
<reference evidence="2" key="1">
    <citation type="submission" date="2022-04" db="EMBL/GenBank/DDBJ databases">
        <title>Halocatena sp. nov., isolated from a salt lake.</title>
        <authorList>
            <person name="Cui H.-L."/>
        </authorList>
    </citation>
    <scope>NUCLEOTIDE SEQUENCE</scope>
    <source>
        <strain evidence="2">AD-1</strain>
    </source>
</reference>
<feature type="transmembrane region" description="Helical" evidence="1">
    <location>
        <begin position="358"/>
        <end position="377"/>
    </location>
</feature>
<sequence>MERSRVGSWYAVVGILVFVPIYATYVLTHEYPSLGGGLFLMMSEEITAHGYTLPARIPHYTSGGIPFSYPPLMLFVVGLLLDIGAPPLTLARLLPGVLVACALVVYAVATAELLQSRRQGAFAAIVVATAPSVLHLTLTAGGTVRAAALLFTSAGIYTGVRLFKTGSRTWLLTSIGLFGATLLTHPLYTIFFGTSYLVFYFWLDRTAYGLLRGAAVAAGGVVLAAPWWLPVASTHGFEVFLQASTTHDGIGYLSWYQEFPTETVSVPSPWPPLAILGGLFLLVRRKPLLPSWFITAGVLTGRDEFLLVIGAMMVAASLFEGVVPLLRRIETTVLETIETKDGTALSVCKRGIVRLRSIGPHVCVLAILILGLIATYGTSSAAVYVAGGEADDELPMFVHDADVAATKWIRSNTTKNASFVVIGDVAEWFPLFTDRTNLVVPQGSEWEGTRDRQMHMRDQLRPCRDASCLTARFDQFGLKPDYVYLTASGYARKQGPRAGEHRWTRLGHSLRQSPEYEVVFENQGALIVRRK</sequence>
<feature type="transmembrane region" description="Helical" evidence="1">
    <location>
        <begin position="93"/>
        <end position="114"/>
    </location>
</feature>
<organism evidence="2 3">
    <name type="scientific">Halocatena salina</name>
    <dbReference type="NCBI Taxonomy" id="2934340"/>
    <lineage>
        <taxon>Archaea</taxon>
        <taxon>Methanobacteriati</taxon>
        <taxon>Methanobacteriota</taxon>
        <taxon>Stenosarchaea group</taxon>
        <taxon>Halobacteria</taxon>
        <taxon>Halobacteriales</taxon>
        <taxon>Natronomonadaceae</taxon>
        <taxon>Halocatena</taxon>
    </lineage>
</organism>